<dbReference type="EMBL" id="JAIPUX010000521">
    <property type="protein sequence ID" value="KAH0627409.1"/>
    <property type="molecule type" value="Genomic_DNA"/>
</dbReference>
<gene>
    <name evidence="1" type="ORF">JD844_003061</name>
</gene>
<keyword evidence="2" id="KW-1185">Reference proteome</keyword>
<dbReference type="Proteomes" id="UP000826234">
    <property type="component" value="Unassembled WGS sequence"/>
</dbReference>
<proteinExistence type="predicted"/>
<name>A0ABQ7TD40_PHRPL</name>
<organism evidence="1 2">
    <name type="scientific">Phrynosoma platyrhinos</name>
    <name type="common">Desert horned lizard</name>
    <dbReference type="NCBI Taxonomy" id="52577"/>
    <lineage>
        <taxon>Eukaryota</taxon>
        <taxon>Metazoa</taxon>
        <taxon>Chordata</taxon>
        <taxon>Craniata</taxon>
        <taxon>Vertebrata</taxon>
        <taxon>Euteleostomi</taxon>
        <taxon>Lepidosauria</taxon>
        <taxon>Squamata</taxon>
        <taxon>Bifurcata</taxon>
        <taxon>Unidentata</taxon>
        <taxon>Episquamata</taxon>
        <taxon>Toxicofera</taxon>
        <taxon>Iguania</taxon>
        <taxon>Phrynosomatidae</taxon>
        <taxon>Phrynosomatinae</taxon>
        <taxon>Phrynosoma</taxon>
    </lineage>
</organism>
<sequence length="71" mass="8045">MEISKYWKSVEPYVVPVSCKLADSQKQEREETEAVSAMALLSVDVEEPFPEEHSRYVQNLGPASDKWVCGI</sequence>
<protein>
    <submittedName>
        <fullName evidence="1">Uncharacterized protein</fullName>
    </submittedName>
</protein>
<reference evidence="1 2" key="1">
    <citation type="journal article" date="2022" name="Gigascience">
        <title>A chromosome-level genome assembly and annotation of the desert horned lizard, Phrynosoma platyrhinos, provides insight into chromosomal rearrangements among reptiles.</title>
        <authorList>
            <person name="Koochekian N."/>
            <person name="Ascanio A."/>
            <person name="Farleigh K."/>
            <person name="Card D.C."/>
            <person name="Schield D.R."/>
            <person name="Castoe T.A."/>
            <person name="Jezkova T."/>
        </authorList>
    </citation>
    <scope>NUCLEOTIDE SEQUENCE [LARGE SCALE GENOMIC DNA]</scope>
    <source>
        <strain evidence="1">NK-2021</strain>
    </source>
</reference>
<evidence type="ECO:0000313" key="2">
    <source>
        <dbReference type="Proteomes" id="UP000826234"/>
    </source>
</evidence>
<comment type="caution">
    <text evidence="1">The sequence shown here is derived from an EMBL/GenBank/DDBJ whole genome shotgun (WGS) entry which is preliminary data.</text>
</comment>
<evidence type="ECO:0000313" key="1">
    <source>
        <dbReference type="EMBL" id="KAH0627409.1"/>
    </source>
</evidence>
<accession>A0ABQ7TD40</accession>